<evidence type="ECO:0000313" key="2">
    <source>
        <dbReference type="EMBL" id="KAK9504683.1"/>
    </source>
</evidence>
<dbReference type="Pfam" id="PF12937">
    <property type="entry name" value="F-box-like"/>
    <property type="match status" value="1"/>
</dbReference>
<sequence>MDISIRNGKVLENILPYVDDATTVMRLSAVCKRWYELLNTDTILWNRLLNLEQIEDPQYWNRTDDNDEWTLGTPCTPKNILINYRKTYYYIKHNIYKKYEFECDNNNVFEYDGKTLMFTKDWVLQIYKIINNNLQLFQTIGLSRVPQYLEDFVMTNSEFIVIFCIGKMITYRLKDNKKYVHYNQWSFDDIGTWLIAEPKQVLDSNILIGNLFGDCVFKMVAWNIPDKRIIFNAADNTFIKHDRGIIYAGDNLLKKIVLYNERFELIYRINQKFEAINEIISNNNLLVIRDLIRDLCNGITVYDKATGQFRIGFKTFEIDSTPQILLLNNNNIILMNPYRRNPLIQCFNARLQQLWSHRLQSDVIDSSLELHYIFNKLLIIKKRKESRNCIIEFRDISNGDVLSTIHIHTDLINSILFNFNKDTFIFGPSKKSLRDSLFHRMNQISIVRTILKY</sequence>
<comment type="caution">
    <text evidence="2">The sequence shown here is derived from an EMBL/GenBank/DDBJ whole genome shotgun (WGS) entry which is preliminary data.</text>
</comment>
<dbReference type="InterPro" id="IPR011047">
    <property type="entry name" value="Quinoprotein_ADH-like_sf"/>
</dbReference>
<dbReference type="AlphaFoldDB" id="A0AAW1D3P0"/>
<dbReference type="PROSITE" id="PS50181">
    <property type="entry name" value="FBOX"/>
    <property type="match status" value="1"/>
</dbReference>
<accession>A0AAW1D3P0</accession>
<name>A0AAW1D3P0_9HEMI</name>
<dbReference type="InterPro" id="IPR001810">
    <property type="entry name" value="F-box_dom"/>
</dbReference>
<dbReference type="Gene3D" id="1.20.1280.50">
    <property type="match status" value="1"/>
</dbReference>
<reference evidence="2 3" key="1">
    <citation type="submission" date="2022-12" db="EMBL/GenBank/DDBJ databases">
        <title>Chromosome-level genome assembly of true bugs.</title>
        <authorList>
            <person name="Ma L."/>
            <person name="Li H."/>
        </authorList>
    </citation>
    <scope>NUCLEOTIDE SEQUENCE [LARGE SCALE GENOMIC DNA]</scope>
    <source>
        <strain evidence="2">Lab_2022b</strain>
    </source>
</reference>
<dbReference type="SUPFAM" id="SSF50998">
    <property type="entry name" value="Quinoprotein alcohol dehydrogenase-like"/>
    <property type="match status" value="1"/>
</dbReference>
<protein>
    <recommendedName>
        <fullName evidence="1">F-box domain-containing protein</fullName>
    </recommendedName>
</protein>
<dbReference type="EMBL" id="JAPXFL010000007">
    <property type="protein sequence ID" value="KAK9504683.1"/>
    <property type="molecule type" value="Genomic_DNA"/>
</dbReference>
<dbReference type="CDD" id="cd09917">
    <property type="entry name" value="F-box_SF"/>
    <property type="match status" value="1"/>
</dbReference>
<gene>
    <name evidence="2" type="ORF">O3M35_010957</name>
</gene>
<organism evidence="2 3">
    <name type="scientific">Rhynocoris fuscipes</name>
    <dbReference type="NCBI Taxonomy" id="488301"/>
    <lineage>
        <taxon>Eukaryota</taxon>
        <taxon>Metazoa</taxon>
        <taxon>Ecdysozoa</taxon>
        <taxon>Arthropoda</taxon>
        <taxon>Hexapoda</taxon>
        <taxon>Insecta</taxon>
        <taxon>Pterygota</taxon>
        <taxon>Neoptera</taxon>
        <taxon>Paraneoptera</taxon>
        <taxon>Hemiptera</taxon>
        <taxon>Heteroptera</taxon>
        <taxon>Panheteroptera</taxon>
        <taxon>Cimicomorpha</taxon>
        <taxon>Reduviidae</taxon>
        <taxon>Harpactorinae</taxon>
        <taxon>Harpactorini</taxon>
        <taxon>Rhynocoris</taxon>
    </lineage>
</organism>
<dbReference type="InterPro" id="IPR036047">
    <property type="entry name" value="F-box-like_dom_sf"/>
</dbReference>
<keyword evidence="3" id="KW-1185">Reference proteome</keyword>
<dbReference type="SUPFAM" id="SSF81383">
    <property type="entry name" value="F-box domain"/>
    <property type="match status" value="1"/>
</dbReference>
<dbReference type="Proteomes" id="UP001461498">
    <property type="component" value="Unassembled WGS sequence"/>
</dbReference>
<proteinExistence type="predicted"/>
<evidence type="ECO:0000313" key="3">
    <source>
        <dbReference type="Proteomes" id="UP001461498"/>
    </source>
</evidence>
<feature type="domain" description="F-box" evidence="1">
    <location>
        <begin position="1"/>
        <end position="48"/>
    </location>
</feature>
<evidence type="ECO:0000259" key="1">
    <source>
        <dbReference type="PROSITE" id="PS50181"/>
    </source>
</evidence>